<keyword evidence="4" id="KW-1003">Cell membrane</keyword>
<feature type="transmembrane region" description="Helical" evidence="8">
    <location>
        <begin position="175"/>
        <end position="197"/>
    </location>
</feature>
<organism evidence="10 11">
    <name type="scientific">Saccharopolyspora rhizosphaerae</name>
    <dbReference type="NCBI Taxonomy" id="2492662"/>
    <lineage>
        <taxon>Bacteria</taxon>
        <taxon>Bacillati</taxon>
        <taxon>Actinomycetota</taxon>
        <taxon>Actinomycetes</taxon>
        <taxon>Pseudonocardiales</taxon>
        <taxon>Pseudonocardiaceae</taxon>
        <taxon>Saccharopolyspora</taxon>
    </lineage>
</organism>
<evidence type="ECO:0000313" key="11">
    <source>
        <dbReference type="Proteomes" id="UP000274515"/>
    </source>
</evidence>
<dbReference type="PRINTS" id="PR00758">
    <property type="entry name" value="ARSENICPUMP"/>
</dbReference>
<dbReference type="EMBL" id="RSAA01000010">
    <property type="protein sequence ID" value="RRO17087.1"/>
    <property type="molecule type" value="Genomic_DNA"/>
</dbReference>
<proteinExistence type="inferred from homology"/>
<evidence type="ECO:0000256" key="5">
    <source>
        <dbReference type="ARBA" id="ARBA00022692"/>
    </source>
</evidence>
<dbReference type="PANTHER" id="PTHR43568">
    <property type="entry name" value="P PROTEIN"/>
    <property type="match status" value="1"/>
</dbReference>
<dbReference type="CDD" id="cd01116">
    <property type="entry name" value="P_permease"/>
    <property type="match status" value="1"/>
</dbReference>
<feature type="transmembrane region" description="Helical" evidence="8">
    <location>
        <begin position="403"/>
        <end position="424"/>
    </location>
</feature>
<comment type="subcellular location">
    <subcellularLocation>
        <location evidence="1">Cell membrane</location>
        <topology evidence="1">Multi-pass membrane protein</topology>
    </subcellularLocation>
</comment>
<keyword evidence="5 8" id="KW-0812">Transmembrane</keyword>
<feature type="transmembrane region" description="Helical" evidence="8">
    <location>
        <begin position="229"/>
        <end position="262"/>
    </location>
</feature>
<dbReference type="GO" id="GO:0015105">
    <property type="term" value="F:arsenite transmembrane transporter activity"/>
    <property type="evidence" value="ECO:0007669"/>
    <property type="project" value="InterPro"/>
</dbReference>
<comment type="similarity">
    <text evidence="2">Belongs to the CitM (TC 2.A.11) transporter family.</text>
</comment>
<protein>
    <recommendedName>
        <fullName evidence="9">Citrate transporter-like domain-containing protein</fullName>
    </recommendedName>
</protein>
<feature type="transmembrane region" description="Helical" evidence="8">
    <location>
        <begin position="282"/>
        <end position="303"/>
    </location>
</feature>
<dbReference type="InterPro" id="IPR004680">
    <property type="entry name" value="Cit_transptr-like_dom"/>
</dbReference>
<dbReference type="OrthoDB" id="9809303at2"/>
<evidence type="ECO:0000256" key="8">
    <source>
        <dbReference type="SAM" id="Phobius"/>
    </source>
</evidence>
<name>A0A426JVE2_9PSEU</name>
<feature type="domain" description="Citrate transporter-like" evidence="9">
    <location>
        <begin position="16"/>
        <end position="369"/>
    </location>
</feature>
<keyword evidence="6 8" id="KW-1133">Transmembrane helix</keyword>
<sequence>MVVALTIVTFLISFGLIATERVHRVTAALGGVAVMVLLGAVDAHSAFFSEKTGIDWNVIFLLLGMMITVSVLKHTGVFDYLAIWAAQRSRGKSFRLMVILVLLTAVVSAFLDSVTVMLLIAPVTLAVCQRLRLPVVPFLIAEVLAANIGGTATLIGDPPNIMIGSRAGLTFTDFLFNLAPITVGLLVVFIGLCRVLFREAFLDAEEHMTEIMQLNGNESIRDHRLLRRCLVVVCAVVLAFVLHGPIGIDPAFVGLLGAGLMVLVSRTTAPEFLQEVDWSTLVFFMGLFVMVGGLVNVGVIDTLGRAAIGLVGDDYLVAATGLLVGSAVIGGMIDTIPFVATTIPIVEELVATVPDPEASQALWWSLALGADLGGNTTAIGASANVVAIGWAARNGYTISFWQFTQYGLVVTAVTIALSTLYVWLRYFAF</sequence>
<keyword evidence="3" id="KW-0813">Transport</keyword>
<evidence type="ECO:0000256" key="7">
    <source>
        <dbReference type="ARBA" id="ARBA00023136"/>
    </source>
</evidence>
<gene>
    <name evidence="10" type="ORF">EIL87_11580</name>
</gene>
<feature type="transmembrane region" description="Helical" evidence="8">
    <location>
        <begin position="28"/>
        <end position="48"/>
    </location>
</feature>
<accession>A0A426JVE2</accession>
<dbReference type="RefSeq" id="WP_125090440.1">
    <property type="nucleotide sequence ID" value="NZ_RSAA01000010.1"/>
</dbReference>
<evidence type="ECO:0000256" key="4">
    <source>
        <dbReference type="ARBA" id="ARBA00022475"/>
    </source>
</evidence>
<dbReference type="Pfam" id="PF03600">
    <property type="entry name" value="CitMHS"/>
    <property type="match status" value="1"/>
</dbReference>
<feature type="transmembrane region" description="Helical" evidence="8">
    <location>
        <begin position="315"/>
        <end position="333"/>
    </location>
</feature>
<feature type="transmembrane region" description="Helical" evidence="8">
    <location>
        <begin position="96"/>
        <end position="121"/>
    </location>
</feature>
<evidence type="ECO:0000256" key="6">
    <source>
        <dbReference type="ARBA" id="ARBA00022989"/>
    </source>
</evidence>
<comment type="caution">
    <text evidence="10">The sequence shown here is derived from an EMBL/GenBank/DDBJ whole genome shotgun (WGS) entry which is preliminary data.</text>
</comment>
<evidence type="ECO:0000256" key="1">
    <source>
        <dbReference type="ARBA" id="ARBA00004651"/>
    </source>
</evidence>
<keyword evidence="7 8" id="KW-0472">Membrane</keyword>
<evidence type="ECO:0000256" key="3">
    <source>
        <dbReference type="ARBA" id="ARBA00022448"/>
    </source>
</evidence>
<evidence type="ECO:0000313" key="10">
    <source>
        <dbReference type="EMBL" id="RRO17087.1"/>
    </source>
</evidence>
<dbReference type="GO" id="GO:0005886">
    <property type="term" value="C:plasma membrane"/>
    <property type="evidence" value="ECO:0007669"/>
    <property type="project" value="UniProtKB-SubCell"/>
</dbReference>
<feature type="transmembrane region" description="Helical" evidence="8">
    <location>
        <begin position="60"/>
        <end position="84"/>
    </location>
</feature>
<dbReference type="Proteomes" id="UP000274515">
    <property type="component" value="Unassembled WGS sequence"/>
</dbReference>
<reference evidence="10 11" key="1">
    <citation type="submission" date="2018-11" db="EMBL/GenBank/DDBJ databases">
        <title>Saccharopolyspora rhizosphaerae sp. nov., an actinomycete isolated from rhizosphere soil in Thailand.</title>
        <authorList>
            <person name="Intra B."/>
            <person name="Euanorasetr J."/>
            <person name="Take A."/>
            <person name="Inahashi Y."/>
            <person name="Mori M."/>
            <person name="Panbangred W."/>
            <person name="Matsumoto A."/>
        </authorList>
    </citation>
    <scope>NUCLEOTIDE SEQUENCE [LARGE SCALE GENOMIC DNA]</scope>
    <source>
        <strain evidence="10 11">H219</strain>
    </source>
</reference>
<dbReference type="AlphaFoldDB" id="A0A426JVE2"/>
<dbReference type="PANTHER" id="PTHR43568:SF1">
    <property type="entry name" value="P PROTEIN"/>
    <property type="match status" value="1"/>
</dbReference>
<evidence type="ECO:0000259" key="9">
    <source>
        <dbReference type="Pfam" id="PF03600"/>
    </source>
</evidence>
<dbReference type="InterPro" id="IPR051475">
    <property type="entry name" value="Diverse_Ion_Transporter"/>
</dbReference>
<keyword evidence="11" id="KW-1185">Reference proteome</keyword>
<evidence type="ECO:0000256" key="2">
    <source>
        <dbReference type="ARBA" id="ARBA00009843"/>
    </source>
</evidence>
<dbReference type="InterPro" id="IPR000802">
    <property type="entry name" value="Arsenical_pump_ArsB"/>
</dbReference>
<feature type="transmembrane region" description="Helical" evidence="8">
    <location>
        <begin position="133"/>
        <end position="155"/>
    </location>
</feature>